<name>A0A8S0YUA7_ARCPL</name>
<keyword evidence="2" id="KW-0539">Nucleus</keyword>
<evidence type="ECO:0000313" key="5">
    <source>
        <dbReference type="Proteomes" id="UP000494106"/>
    </source>
</evidence>
<sequence>MVVKLLMPYYKKKKISSRDLFKTTARHIVHQLLAIQVTEEAAIDLLLKKTFGKEFKIENEEDDSVAKQDQEIIEEIETDDSSSNSDIKDEKLNNEYITFHLYIYSWEKIQPIVKVVKRSSSHFTSSNYRKKWSLPKHVWAKMLREELWKAAKKPCSWIFKTVSIKAHEFIKFYGDCKE</sequence>
<keyword evidence="5" id="KW-1185">Reference proteome</keyword>
<evidence type="ECO:0000313" key="4">
    <source>
        <dbReference type="EMBL" id="CAB3223491.1"/>
    </source>
</evidence>
<evidence type="ECO:0000259" key="3">
    <source>
        <dbReference type="Pfam" id="PF08236"/>
    </source>
</evidence>
<evidence type="ECO:0000256" key="2">
    <source>
        <dbReference type="ARBA" id="ARBA00023242"/>
    </source>
</evidence>
<dbReference type="Pfam" id="PF08236">
    <property type="entry name" value="SRI"/>
    <property type="match status" value="1"/>
</dbReference>
<dbReference type="GO" id="GO:0005694">
    <property type="term" value="C:chromosome"/>
    <property type="evidence" value="ECO:0007669"/>
    <property type="project" value="InterPro"/>
</dbReference>
<gene>
    <name evidence="4" type="ORF">APLA_LOCUS1680</name>
</gene>
<organism evidence="4 5">
    <name type="scientific">Arctia plantaginis</name>
    <name type="common">Wood tiger moth</name>
    <name type="synonym">Phalaena plantaginis</name>
    <dbReference type="NCBI Taxonomy" id="874455"/>
    <lineage>
        <taxon>Eukaryota</taxon>
        <taxon>Metazoa</taxon>
        <taxon>Ecdysozoa</taxon>
        <taxon>Arthropoda</taxon>
        <taxon>Hexapoda</taxon>
        <taxon>Insecta</taxon>
        <taxon>Pterygota</taxon>
        <taxon>Neoptera</taxon>
        <taxon>Endopterygota</taxon>
        <taxon>Lepidoptera</taxon>
        <taxon>Glossata</taxon>
        <taxon>Ditrysia</taxon>
        <taxon>Noctuoidea</taxon>
        <taxon>Erebidae</taxon>
        <taxon>Arctiinae</taxon>
        <taxon>Arctia</taxon>
    </lineage>
</organism>
<dbReference type="AlphaFoldDB" id="A0A8S0YUA7"/>
<dbReference type="Proteomes" id="UP000494106">
    <property type="component" value="Unassembled WGS sequence"/>
</dbReference>
<comment type="subcellular location">
    <subcellularLocation>
        <location evidence="1">Nucleus</location>
    </subcellularLocation>
</comment>
<evidence type="ECO:0000256" key="1">
    <source>
        <dbReference type="ARBA" id="ARBA00004123"/>
    </source>
</evidence>
<accession>A0A8S0YUA7</accession>
<proteinExistence type="predicted"/>
<feature type="domain" description="Set2 Rpb1 interacting" evidence="3">
    <location>
        <begin position="2"/>
        <end position="40"/>
    </location>
</feature>
<dbReference type="InterPro" id="IPR013257">
    <property type="entry name" value="SRI"/>
</dbReference>
<protein>
    <recommendedName>
        <fullName evidence="3">Set2 Rpb1 interacting domain-containing protein</fullName>
    </recommendedName>
</protein>
<comment type="caution">
    <text evidence="4">The sequence shown here is derived from an EMBL/GenBank/DDBJ whole genome shotgun (WGS) entry which is preliminary data.</text>
</comment>
<dbReference type="GO" id="GO:0006355">
    <property type="term" value="P:regulation of DNA-templated transcription"/>
    <property type="evidence" value="ECO:0007669"/>
    <property type="project" value="InterPro"/>
</dbReference>
<dbReference type="OrthoDB" id="6594281at2759"/>
<dbReference type="EMBL" id="CADEBC010000135">
    <property type="protein sequence ID" value="CAB3223491.1"/>
    <property type="molecule type" value="Genomic_DNA"/>
</dbReference>
<reference evidence="4 5" key="1">
    <citation type="submission" date="2020-04" db="EMBL/GenBank/DDBJ databases">
        <authorList>
            <person name="Wallbank WR R."/>
            <person name="Pardo Diaz C."/>
            <person name="Kozak K."/>
            <person name="Martin S."/>
            <person name="Jiggins C."/>
            <person name="Moest M."/>
            <person name="Warren A I."/>
            <person name="Byers J.R.P. K."/>
            <person name="Montejo-Kovacevich G."/>
            <person name="Yen C E."/>
        </authorList>
    </citation>
    <scope>NUCLEOTIDE SEQUENCE [LARGE SCALE GENOMIC DNA]</scope>
</reference>